<proteinExistence type="evidence at transcript level"/>
<dbReference type="EMBL" id="LR786704">
    <property type="protein sequence ID" value="CAB3262548.1"/>
    <property type="molecule type" value="mRNA"/>
</dbReference>
<sequence length="218" mass="25524">MKFVDFTCRKLTEEDSPDVIKFIETYFSPRCIATQIFKLNAQMESNFTRVRAKTVIQYNVSLGVFDTKGKLVRVNMARMQKKNETCHYPTTIGKDCPQQQAHMRFYDCLHNDLFDKLGANKLMFLCMDTCHPDYHGQRLWKKMRIYELFESFARENECDYLISSGVNIYIQKILKEAGFSMIREIKYSEYVDPITGCKPDLHLSEIHTSAMVMCKKVA</sequence>
<evidence type="ECO:0000313" key="1">
    <source>
        <dbReference type="EMBL" id="CAB3262548.1"/>
    </source>
</evidence>
<name>A0A6F9DHX8_9ASCI</name>
<protein>
    <submittedName>
        <fullName evidence="1">Uncharacterized protein LOC100180310</fullName>
    </submittedName>
</protein>
<gene>
    <name evidence="1" type="primary">LOC100180310</name>
</gene>
<dbReference type="Gene3D" id="3.40.630.30">
    <property type="match status" value="1"/>
</dbReference>
<organism evidence="1">
    <name type="scientific">Phallusia mammillata</name>
    <dbReference type="NCBI Taxonomy" id="59560"/>
    <lineage>
        <taxon>Eukaryota</taxon>
        <taxon>Metazoa</taxon>
        <taxon>Chordata</taxon>
        <taxon>Tunicata</taxon>
        <taxon>Ascidiacea</taxon>
        <taxon>Phlebobranchia</taxon>
        <taxon>Ascidiidae</taxon>
        <taxon>Phallusia</taxon>
    </lineage>
</organism>
<dbReference type="AlphaFoldDB" id="A0A6F9DHX8"/>
<reference evidence="1" key="1">
    <citation type="submission" date="2020-04" db="EMBL/GenBank/DDBJ databases">
        <authorList>
            <person name="Neveu A P."/>
        </authorList>
    </citation>
    <scope>NUCLEOTIDE SEQUENCE</scope>
    <source>
        <tissue evidence="1">Whole embryo</tissue>
    </source>
</reference>
<accession>A0A6F9DHX8</accession>